<dbReference type="InterPro" id="IPR036291">
    <property type="entry name" value="NAD(P)-bd_dom_sf"/>
</dbReference>
<dbReference type="Pfam" id="PF08240">
    <property type="entry name" value="ADH_N"/>
    <property type="match status" value="1"/>
</dbReference>
<dbReference type="InterPro" id="IPR013149">
    <property type="entry name" value="ADH-like_C"/>
</dbReference>
<accession>A0A167MT98</accession>
<dbReference type="OrthoDB" id="3233595at2759"/>
<dbReference type="GO" id="GO:0016651">
    <property type="term" value="F:oxidoreductase activity, acting on NAD(P)H"/>
    <property type="evidence" value="ECO:0007669"/>
    <property type="project" value="InterPro"/>
</dbReference>
<feature type="domain" description="Enoyl reductase (ER)" evidence="1">
    <location>
        <begin position="6"/>
        <end position="339"/>
    </location>
</feature>
<dbReference type="Proteomes" id="UP000076738">
    <property type="component" value="Unassembled WGS sequence"/>
</dbReference>
<evidence type="ECO:0000313" key="3">
    <source>
        <dbReference type="Proteomes" id="UP000076738"/>
    </source>
</evidence>
<protein>
    <submittedName>
        <fullName evidence="2">GroES-like protein</fullName>
    </submittedName>
</protein>
<dbReference type="InterPro" id="IPR020843">
    <property type="entry name" value="ER"/>
</dbReference>
<dbReference type="SMART" id="SM00829">
    <property type="entry name" value="PKS_ER"/>
    <property type="match status" value="1"/>
</dbReference>
<dbReference type="STRING" id="1330018.A0A167MT98"/>
<proteinExistence type="predicted"/>
<keyword evidence="3" id="KW-1185">Reference proteome</keyword>
<organism evidence="2 3">
    <name type="scientific">Calocera viscosa (strain TUFC12733)</name>
    <dbReference type="NCBI Taxonomy" id="1330018"/>
    <lineage>
        <taxon>Eukaryota</taxon>
        <taxon>Fungi</taxon>
        <taxon>Dikarya</taxon>
        <taxon>Basidiomycota</taxon>
        <taxon>Agaricomycotina</taxon>
        <taxon>Dacrymycetes</taxon>
        <taxon>Dacrymycetales</taxon>
        <taxon>Dacrymycetaceae</taxon>
        <taxon>Calocera</taxon>
    </lineage>
</organism>
<dbReference type="PANTHER" id="PTHR45348">
    <property type="entry name" value="HYPOTHETICAL OXIDOREDUCTASE (EUROFUNG)"/>
    <property type="match status" value="1"/>
</dbReference>
<dbReference type="EMBL" id="KV417281">
    <property type="protein sequence ID" value="KZO97040.1"/>
    <property type="molecule type" value="Genomic_DNA"/>
</dbReference>
<dbReference type="AlphaFoldDB" id="A0A167MT98"/>
<dbReference type="InterPro" id="IPR047122">
    <property type="entry name" value="Trans-enoyl_RdTase-like"/>
</dbReference>
<reference evidence="2 3" key="1">
    <citation type="journal article" date="2016" name="Mol. Biol. Evol.">
        <title>Comparative Genomics of Early-Diverging Mushroom-Forming Fungi Provides Insights into the Origins of Lignocellulose Decay Capabilities.</title>
        <authorList>
            <person name="Nagy L.G."/>
            <person name="Riley R."/>
            <person name="Tritt A."/>
            <person name="Adam C."/>
            <person name="Daum C."/>
            <person name="Floudas D."/>
            <person name="Sun H."/>
            <person name="Yadav J.S."/>
            <person name="Pangilinan J."/>
            <person name="Larsson K.H."/>
            <person name="Matsuura K."/>
            <person name="Barry K."/>
            <person name="Labutti K."/>
            <person name="Kuo R."/>
            <person name="Ohm R.A."/>
            <person name="Bhattacharya S.S."/>
            <person name="Shirouzu T."/>
            <person name="Yoshinaga Y."/>
            <person name="Martin F.M."/>
            <person name="Grigoriev I.V."/>
            <person name="Hibbett D.S."/>
        </authorList>
    </citation>
    <scope>NUCLEOTIDE SEQUENCE [LARGE SCALE GENOMIC DNA]</scope>
    <source>
        <strain evidence="2 3">TUFC12733</strain>
    </source>
</reference>
<evidence type="ECO:0000259" key="1">
    <source>
        <dbReference type="SMART" id="SM00829"/>
    </source>
</evidence>
<dbReference type="Pfam" id="PF00107">
    <property type="entry name" value="ADH_zinc_N"/>
    <property type="match status" value="1"/>
</dbReference>
<dbReference type="SUPFAM" id="SSF50129">
    <property type="entry name" value="GroES-like"/>
    <property type="match status" value="1"/>
</dbReference>
<evidence type="ECO:0000313" key="2">
    <source>
        <dbReference type="EMBL" id="KZO97040.1"/>
    </source>
</evidence>
<name>A0A167MT98_CALVF</name>
<sequence>MAQNLGILINEPFQKKLAPAQPVELWEPGPGALRILIKTAAQNPADWKMIDYNFGLASFPYIIGFDAAGIVDKVGEGVSKFKVGDRVAGMSPLGGGPGYGTYQKYCLIKADAALLIPASYSFDQAATMPGAFWTVALGLFACSGLQIPLPLDGEKVTPKVQGETLLVWGGSSGVGALAVQIGVISGFKVIATASPKNFEYVKSLGAETVLDYHDADIADQIKGLAPNLRYAFDAIGEKESTSGVLSSLNHIGSEVATVLPSHGEATSGTNPVTHHIFAGSMYFPEQDTLRLGLAAFWQILVNEGKIIPHPTKLMPNGLNSIDEGFDFMRQGKVSGVKLVYHPEETRI</sequence>
<dbReference type="Gene3D" id="3.40.50.720">
    <property type="entry name" value="NAD(P)-binding Rossmann-like Domain"/>
    <property type="match status" value="1"/>
</dbReference>
<dbReference type="PANTHER" id="PTHR45348:SF2">
    <property type="entry name" value="ZINC-TYPE ALCOHOL DEHYDROGENASE-LIKE PROTEIN C2E1P3.01"/>
    <property type="match status" value="1"/>
</dbReference>
<dbReference type="InterPro" id="IPR011032">
    <property type="entry name" value="GroES-like_sf"/>
</dbReference>
<dbReference type="CDD" id="cd08249">
    <property type="entry name" value="enoyl_reductase_like"/>
    <property type="match status" value="1"/>
</dbReference>
<dbReference type="Gene3D" id="3.90.180.10">
    <property type="entry name" value="Medium-chain alcohol dehydrogenases, catalytic domain"/>
    <property type="match status" value="1"/>
</dbReference>
<dbReference type="InterPro" id="IPR013154">
    <property type="entry name" value="ADH-like_N"/>
</dbReference>
<gene>
    <name evidence="2" type="ORF">CALVIDRAFT_536510</name>
</gene>
<dbReference type="SUPFAM" id="SSF51735">
    <property type="entry name" value="NAD(P)-binding Rossmann-fold domains"/>
    <property type="match status" value="1"/>
</dbReference>